<proteinExistence type="predicted"/>
<evidence type="ECO:0000313" key="2">
    <source>
        <dbReference type="Proteomes" id="UP000011602"/>
    </source>
</evidence>
<protein>
    <submittedName>
        <fullName evidence="1">Uncharacterized protein</fullName>
    </submittedName>
</protein>
<comment type="caution">
    <text evidence="1">The sequence shown here is derived from an EMBL/GenBank/DDBJ whole genome shotgun (WGS) entry which is preliminary data.</text>
</comment>
<dbReference type="STRING" id="1227499.C493_19771"/>
<name>L9WKT0_9EURY</name>
<reference evidence="1 2" key="1">
    <citation type="journal article" date="2014" name="PLoS Genet.">
        <title>Phylogenetically driven sequencing of extremely halophilic archaea reveals strategies for static and dynamic osmo-response.</title>
        <authorList>
            <person name="Becker E.A."/>
            <person name="Seitzer P.M."/>
            <person name="Tritt A."/>
            <person name="Larsen D."/>
            <person name="Krusor M."/>
            <person name="Yao A.I."/>
            <person name="Wu D."/>
            <person name="Madern D."/>
            <person name="Eisen J.A."/>
            <person name="Darling A.E."/>
            <person name="Facciotti M.T."/>
        </authorList>
    </citation>
    <scope>NUCLEOTIDE SEQUENCE [LARGE SCALE GENOMIC DNA]</scope>
    <source>
        <strain evidence="1 2">JCM 12255</strain>
    </source>
</reference>
<dbReference type="OrthoDB" id="295069at2157"/>
<accession>L9WKT0</accession>
<keyword evidence="2" id="KW-1185">Reference proteome</keyword>
<gene>
    <name evidence="1" type="ORF">C493_19771</name>
</gene>
<dbReference type="AlphaFoldDB" id="L9WKT0"/>
<organism evidence="1 2">
    <name type="scientific">Natronolimnohabitans innermongolicus JCM 12255</name>
    <dbReference type="NCBI Taxonomy" id="1227499"/>
    <lineage>
        <taxon>Archaea</taxon>
        <taxon>Methanobacteriati</taxon>
        <taxon>Methanobacteriota</taxon>
        <taxon>Stenosarchaea group</taxon>
        <taxon>Halobacteria</taxon>
        <taxon>Halobacteriales</taxon>
        <taxon>Natrialbaceae</taxon>
        <taxon>Natronolimnohabitans</taxon>
    </lineage>
</organism>
<evidence type="ECO:0000313" key="1">
    <source>
        <dbReference type="EMBL" id="ELY50049.1"/>
    </source>
</evidence>
<dbReference type="Proteomes" id="UP000011602">
    <property type="component" value="Unassembled WGS sequence"/>
</dbReference>
<sequence>MELLDRLKETLSPDDPGVEYRCPSCDAVFDTAYDRCPECGEIDMRERGGFDFRTE</sequence>
<dbReference type="eggNOG" id="ENOG502N5J2">
    <property type="taxonomic scope" value="Archaea"/>
</dbReference>
<dbReference type="RefSeq" id="WP_007261210.1">
    <property type="nucleotide sequence ID" value="NZ_AOHZ01000090.1"/>
</dbReference>
<dbReference type="EMBL" id="AOHZ01000090">
    <property type="protein sequence ID" value="ELY50049.1"/>
    <property type="molecule type" value="Genomic_DNA"/>
</dbReference>